<dbReference type="GO" id="GO:0005737">
    <property type="term" value="C:cytoplasm"/>
    <property type="evidence" value="ECO:0007669"/>
    <property type="project" value="TreeGrafter"/>
</dbReference>
<keyword evidence="6" id="KW-1185">Reference proteome</keyword>
<dbReference type="GO" id="GO:0015031">
    <property type="term" value="P:protein transport"/>
    <property type="evidence" value="ECO:0007669"/>
    <property type="project" value="TreeGrafter"/>
</dbReference>
<accession>A0A074Y298</accession>
<dbReference type="PANTHER" id="PTHR11188">
    <property type="entry name" value="ARRESTIN DOMAIN CONTAINING PROTEIN"/>
    <property type="match status" value="1"/>
</dbReference>
<dbReference type="RefSeq" id="XP_013340399.1">
    <property type="nucleotide sequence ID" value="XM_013484945.1"/>
</dbReference>
<dbReference type="AlphaFoldDB" id="A0A074Y298"/>
<dbReference type="SUPFAM" id="SSF81296">
    <property type="entry name" value="E set domains"/>
    <property type="match status" value="1"/>
</dbReference>
<dbReference type="InterPro" id="IPR011021">
    <property type="entry name" value="Arrestin-like_N"/>
</dbReference>
<evidence type="ECO:0000313" key="6">
    <source>
        <dbReference type="Proteomes" id="UP000030641"/>
    </source>
</evidence>
<evidence type="ECO:0000256" key="3">
    <source>
        <dbReference type="SAM" id="MobiDB-lite"/>
    </source>
</evidence>
<feature type="domain" description="Arrestin-like N-terminal" evidence="4">
    <location>
        <begin position="19"/>
        <end position="104"/>
    </location>
</feature>
<evidence type="ECO:0000256" key="1">
    <source>
        <dbReference type="ARBA" id="ARBA00005298"/>
    </source>
</evidence>
<organism evidence="5 6">
    <name type="scientific">Aureobasidium subglaciale (strain EXF-2481)</name>
    <name type="common">Aureobasidium pullulans var. subglaciale</name>
    <dbReference type="NCBI Taxonomy" id="1043005"/>
    <lineage>
        <taxon>Eukaryota</taxon>
        <taxon>Fungi</taxon>
        <taxon>Dikarya</taxon>
        <taxon>Ascomycota</taxon>
        <taxon>Pezizomycotina</taxon>
        <taxon>Dothideomycetes</taxon>
        <taxon>Dothideomycetidae</taxon>
        <taxon>Dothideales</taxon>
        <taxon>Saccotheciaceae</taxon>
        <taxon>Aureobasidium</taxon>
    </lineage>
</organism>
<dbReference type="InterPro" id="IPR050357">
    <property type="entry name" value="Arrestin_domain-protein"/>
</dbReference>
<dbReference type="GeneID" id="25367459"/>
<dbReference type="InterPro" id="IPR014752">
    <property type="entry name" value="Arrestin-like_C"/>
</dbReference>
<protein>
    <recommendedName>
        <fullName evidence="4">Arrestin-like N-terminal domain-containing protein</fullName>
    </recommendedName>
</protein>
<sequence length="446" mass="49457">MSISSQHLTTIVDSKPQGPLGTFIPGQTISGKVVYNPPTQVDIDQVLIICKGTCYTKITERHGNHTSHYREKITLFRDQDTIFRGPHTIPSGRYEWPFRFELPIGTDYLRKERSKDHIFQLGSQGLPPTFNFYSAGFSTPPEAKITYQLKVKINPGRVLRTAQSRLELPLWPISPTPLEAPLPLDGPCRGDGRFKSKALRPTQHTFKEKVSHVFGSDPALKTPEINIAVSFKMPRCVSAAQVMPLSFSCKYTRSGQNDPEAPELAFDSCQFVLKAHVDARAKGTIDDHYKNGKSTVIDHCMPGNKMLLPLDGSWVPISNSVRLADMTKRVPHHLAPSFKTFTVAISYTMTVKMRIRHLQLGHVWQLESKFPFEILPGEVEVPAYAEQQQAASIEAGPSALYPPQLQAGNNIPSSSAVLPGYEPAPAPPSYNSGDVWTAATDAKRTN</sequence>
<feature type="region of interest" description="Disordered" evidence="3">
    <location>
        <begin position="411"/>
        <end position="446"/>
    </location>
</feature>
<evidence type="ECO:0000259" key="4">
    <source>
        <dbReference type="Pfam" id="PF00339"/>
    </source>
</evidence>
<dbReference type="InParanoid" id="A0A074Y298"/>
<dbReference type="HOGENOM" id="CLU_050867_0_0_1"/>
<dbReference type="PANTHER" id="PTHR11188:SF17">
    <property type="entry name" value="FI21816P1"/>
    <property type="match status" value="1"/>
</dbReference>
<dbReference type="Gene3D" id="2.60.40.640">
    <property type="match status" value="1"/>
</dbReference>
<dbReference type="Proteomes" id="UP000030641">
    <property type="component" value="Unassembled WGS sequence"/>
</dbReference>
<dbReference type="OMA" id="PGQHIPL"/>
<dbReference type="CDD" id="cd22952">
    <property type="entry name" value="ART10-like"/>
    <property type="match status" value="1"/>
</dbReference>
<dbReference type="InterPro" id="IPR014756">
    <property type="entry name" value="Ig_E-set"/>
</dbReference>
<dbReference type="Pfam" id="PF00339">
    <property type="entry name" value="Arrestin_N"/>
    <property type="match status" value="1"/>
</dbReference>
<evidence type="ECO:0000256" key="2">
    <source>
        <dbReference type="ARBA" id="ARBA00038766"/>
    </source>
</evidence>
<comment type="subunit">
    <text evidence="2">Interacts with hulA.</text>
</comment>
<dbReference type="EMBL" id="KL584774">
    <property type="protein sequence ID" value="KEQ91928.1"/>
    <property type="molecule type" value="Genomic_DNA"/>
</dbReference>
<proteinExistence type="inferred from homology"/>
<comment type="similarity">
    <text evidence="1">Belongs to the arrestin family.</text>
</comment>
<evidence type="ECO:0000313" key="5">
    <source>
        <dbReference type="EMBL" id="KEQ91928.1"/>
    </source>
</evidence>
<name>A0A074Y298_AURSE</name>
<gene>
    <name evidence="5" type="ORF">AUEXF2481DRAFT_43618</name>
</gene>
<dbReference type="OrthoDB" id="2333384at2759"/>
<reference evidence="5 6" key="1">
    <citation type="journal article" date="2014" name="BMC Genomics">
        <title>Genome sequencing of four Aureobasidium pullulans varieties: biotechnological potential, stress tolerance, and description of new species.</title>
        <authorList>
            <person name="Gostin Ar C."/>
            <person name="Ohm R.A."/>
            <person name="Kogej T."/>
            <person name="Sonjak S."/>
            <person name="Turk M."/>
            <person name="Zajc J."/>
            <person name="Zalar P."/>
            <person name="Grube M."/>
            <person name="Sun H."/>
            <person name="Han J."/>
            <person name="Sharma A."/>
            <person name="Chiniquy J."/>
            <person name="Ngan C.Y."/>
            <person name="Lipzen A."/>
            <person name="Barry K."/>
            <person name="Grigoriev I.V."/>
            <person name="Gunde-Cimerman N."/>
        </authorList>
    </citation>
    <scope>NUCLEOTIDE SEQUENCE [LARGE SCALE GENOMIC DNA]</scope>
    <source>
        <strain evidence="5 6">EXF-2481</strain>
    </source>
</reference>